<keyword evidence="4" id="KW-0963">Cytoplasm</keyword>
<dbReference type="GO" id="GO:0000467">
    <property type="term" value="P:exonucleolytic trimming to generate mature 3'-end of 5.8S rRNA from tricistronic rRNA transcript (SSU-rRNA, 5.8S rRNA, LSU-rRNA)"/>
    <property type="evidence" value="ECO:0007669"/>
    <property type="project" value="TreeGrafter"/>
</dbReference>
<dbReference type="GO" id="GO:0071038">
    <property type="term" value="P:TRAMP-dependent tRNA surveillance pathway"/>
    <property type="evidence" value="ECO:0007669"/>
    <property type="project" value="TreeGrafter"/>
</dbReference>
<dbReference type="InterPro" id="IPR020568">
    <property type="entry name" value="Ribosomal_Su5_D2-typ_SF"/>
</dbReference>
<evidence type="ECO:0000256" key="8">
    <source>
        <dbReference type="ARBA" id="ARBA00023242"/>
    </source>
</evidence>
<evidence type="ECO:0000256" key="1">
    <source>
        <dbReference type="ARBA" id="ARBA00004496"/>
    </source>
</evidence>
<evidence type="ECO:0000256" key="10">
    <source>
        <dbReference type="SAM" id="MobiDB-lite"/>
    </source>
</evidence>
<dbReference type="GO" id="GO:0000176">
    <property type="term" value="C:nuclear exosome (RNase complex)"/>
    <property type="evidence" value="ECO:0007669"/>
    <property type="project" value="TreeGrafter"/>
</dbReference>
<feature type="compositionally biased region" description="Pro residues" evidence="10">
    <location>
        <begin position="147"/>
        <end position="156"/>
    </location>
</feature>
<feature type="region of interest" description="Disordered" evidence="10">
    <location>
        <begin position="144"/>
        <end position="174"/>
    </location>
</feature>
<dbReference type="Gene3D" id="3.30.230.70">
    <property type="entry name" value="GHMP Kinase, N-terminal domain"/>
    <property type="match status" value="1"/>
</dbReference>
<evidence type="ECO:0000256" key="3">
    <source>
        <dbReference type="ARBA" id="ARBA00006678"/>
    </source>
</evidence>
<gene>
    <name evidence="12" type="ORF">AOQ84DRAFT_437668</name>
</gene>
<dbReference type="GO" id="GO:0071035">
    <property type="term" value="P:nuclear polyadenylation-dependent rRNA catabolic process"/>
    <property type="evidence" value="ECO:0007669"/>
    <property type="project" value="TreeGrafter"/>
</dbReference>
<evidence type="ECO:0000256" key="6">
    <source>
        <dbReference type="ARBA" id="ARBA00022835"/>
    </source>
</evidence>
<evidence type="ECO:0000313" key="12">
    <source>
        <dbReference type="EMBL" id="OCL11477.1"/>
    </source>
</evidence>
<dbReference type="Proteomes" id="UP000250140">
    <property type="component" value="Unassembled WGS sequence"/>
</dbReference>
<evidence type="ECO:0000256" key="9">
    <source>
        <dbReference type="ARBA" id="ARBA00030617"/>
    </source>
</evidence>
<dbReference type="GO" id="GO:0071028">
    <property type="term" value="P:nuclear mRNA surveillance"/>
    <property type="evidence" value="ECO:0007669"/>
    <property type="project" value="TreeGrafter"/>
</dbReference>
<comment type="similarity">
    <text evidence="3">Belongs to the RNase PH family.</text>
</comment>
<keyword evidence="7" id="KW-0694">RNA-binding</keyword>
<evidence type="ECO:0000256" key="4">
    <source>
        <dbReference type="ARBA" id="ARBA00022490"/>
    </source>
</evidence>
<dbReference type="GO" id="GO:0035925">
    <property type="term" value="F:mRNA 3'-UTR AU-rich region binding"/>
    <property type="evidence" value="ECO:0007669"/>
    <property type="project" value="TreeGrafter"/>
</dbReference>
<feature type="region of interest" description="Disordered" evidence="10">
    <location>
        <begin position="88"/>
        <end position="113"/>
    </location>
</feature>
<name>A0A8E2JW85_9PEZI</name>
<organism evidence="12 13">
    <name type="scientific">Glonium stellatum</name>
    <dbReference type="NCBI Taxonomy" id="574774"/>
    <lineage>
        <taxon>Eukaryota</taxon>
        <taxon>Fungi</taxon>
        <taxon>Dikarya</taxon>
        <taxon>Ascomycota</taxon>
        <taxon>Pezizomycotina</taxon>
        <taxon>Dothideomycetes</taxon>
        <taxon>Pleosporomycetidae</taxon>
        <taxon>Gloniales</taxon>
        <taxon>Gloniaceae</taxon>
        <taxon>Glonium</taxon>
    </lineage>
</organism>
<evidence type="ECO:0000256" key="7">
    <source>
        <dbReference type="ARBA" id="ARBA00022884"/>
    </source>
</evidence>
<dbReference type="PANTHER" id="PTHR11097:SF9">
    <property type="entry name" value="EXOSOME COMPLEX COMPONENT RRP43"/>
    <property type="match status" value="1"/>
</dbReference>
<dbReference type="GO" id="GO:0034476">
    <property type="term" value="P:U5 snRNA 3'-end processing"/>
    <property type="evidence" value="ECO:0007669"/>
    <property type="project" value="TreeGrafter"/>
</dbReference>
<comment type="subcellular location">
    <subcellularLocation>
        <location evidence="1">Cytoplasm</location>
    </subcellularLocation>
    <subcellularLocation>
        <location evidence="2">Nucleus</location>
        <location evidence="2">Nucleolus</location>
    </subcellularLocation>
</comment>
<dbReference type="SUPFAM" id="SSF54211">
    <property type="entry name" value="Ribosomal protein S5 domain 2-like"/>
    <property type="match status" value="1"/>
</dbReference>
<dbReference type="InterPro" id="IPR001247">
    <property type="entry name" value="ExoRNase_PH_dom1"/>
</dbReference>
<sequence>MVPSSHFNHIRDNTDLKLELKIPELNSQFARNSHNIPPYAQNKPPKPPNLALKISMAAKTTEAPSLSFPRDIFAALSPSPFLLAHLSPQTPSTPSIRPNGRAPSEFRKPTIHRGSLTHCSGSAVVRLGDTAVVCGVRGEILLAADIPNPPSAPPQPAATDASDADADDEDDSAELSQLSLLVPNIELATGSTPTHLPGSPPSTLAQSLTARLRALLLSTRLIRARDLRILHRAPPPPDAAATPDVPPTEEAKAYWTLYIDTLFISLDGNAFDAAWAAVVVALRDTRLPRAWWDDDVEAILCSDVPAEARALRLRGLPVAASFAVFAPGGGVGDSAFRDGQEERAWVLSDPDAFEEALCPEVVTVTVDCTGGERRVRRIEKSGGSTVGRELMKGVVQRAEERWKDWLEVFGVGNS</sequence>
<dbReference type="SUPFAM" id="SSF55666">
    <property type="entry name" value="Ribonuclease PH domain 2-like"/>
    <property type="match status" value="1"/>
</dbReference>
<dbReference type="GO" id="GO:0034473">
    <property type="term" value="P:U1 snRNA 3'-end processing"/>
    <property type="evidence" value="ECO:0007669"/>
    <property type="project" value="TreeGrafter"/>
</dbReference>
<dbReference type="GO" id="GO:0005840">
    <property type="term" value="C:ribosome"/>
    <property type="evidence" value="ECO:0007669"/>
    <property type="project" value="UniProtKB-KW"/>
</dbReference>
<keyword evidence="6" id="KW-0271">Exosome</keyword>
<dbReference type="GO" id="GO:0034475">
    <property type="term" value="P:U4 snRNA 3'-end processing"/>
    <property type="evidence" value="ECO:0007669"/>
    <property type="project" value="TreeGrafter"/>
</dbReference>
<dbReference type="InterPro" id="IPR036345">
    <property type="entry name" value="ExoRNase_PH_dom2_sf"/>
</dbReference>
<proteinExistence type="inferred from homology"/>
<dbReference type="AlphaFoldDB" id="A0A8E2JW85"/>
<evidence type="ECO:0000256" key="5">
    <source>
        <dbReference type="ARBA" id="ARBA00022552"/>
    </source>
</evidence>
<dbReference type="GO" id="GO:0005730">
    <property type="term" value="C:nucleolus"/>
    <property type="evidence" value="ECO:0007669"/>
    <property type="project" value="UniProtKB-SubCell"/>
</dbReference>
<keyword evidence="12" id="KW-0687">Ribonucleoprotein</keyword>
<dbReference type="OrthoDB" id="45882at2759"/>
<dbReference type="InterPro" id="IPR027408">
    <property type="entry name" value="PNPase/RNase_PH_dom_sf"/>
</dbReference>
<evidence type="ECO:0000256" key="2">
    <source>
        <dbReference type="ARBA" id="ARBA00004604"/>
    </source>
</evidence>
<dbReference type="GO" id="GO:0016075">
    <property type="term" value="P:rRNA catabolic process"/>
    <property type="evidence" value="ECO:0007669"/>
    <property type="project" value="TreeGrafter"/>
</dbReference>
<keyword evidence="8" id="KW-0539">Nucleus</keyword>
<reference evidence="12 13" key="1">
    <citation type="journal article" date="2016" name="Nat. Commun.">
        <title>Ectomycorrhizal ecology is imprinted in the genome of the dominant symbiotic fungus Cenococcum geophilum.</title>
        <authorList>
            <consortium name="DOE Joint Genome Institute"/>
            <person name="Peter M."/>
            <person name="Kohler A."/>
            <person name="Ohm R.A."/>
            <person name="Kuo A."/>
            <person name="Krutzmann J."/>
            <person name="Morin E."/>
            <person name="Arend M."/>
            <person name="Barry K.W."/>
            <person name="Binder M."/>
            <person name="Choi C."/>
            <person name="Clum A."/>
            <person name="Copeland A."/>
            <person name="Grisel N."/>
            <person name="Haridas S."/>
            <person name="Kipfer T."/>
            <person name="LaButti K."/>
            <person name="Lindquist E."/>
            <person name="Lipzen A."/>
            <person name="Maire R."/>
            <person name="Meier B."/>
            <person name="Mihaltcheva S."/>
            <person name="Molinier V."/>
            <person name="Murat C."/>
            <person name="Poggeler S."/>
            <person name="Quandt C.A."/>
            <person name="Sperisen C."/>
            <person name="Tritt A."/>
            <person name="Tisserant E."/>
            <person name="Crous P.W."/>
            <person name="Henrissat B."/>
            <person name="Nehls U."/>
            <person name="Egli S."/>
            <person name="Spatafora J.W."/>
            <person name="Grigoriev I.V."/>
            <person name="Martin F.M."/>
        </authorList>
    </citation>
    <scope>NUCLEOTIDE SEQUENCE [LARGE SCALE GENOMIC DNA]</scope>
    <source>
        <strain evidence="12 13">CBS 207.34</strain>
    </source>
</reference>
<keyword evidence="5" id="KW-0698">rRNA processing</keyword>
<keyword evidence="13" id="KW-1185">Reference proteome</keyword>
<dbReference type="InterPro" id="IPR050590">
    <property type="entry name" value="Exosome_comp_Rrp42_subfam"/>
</dbReference>
<keyword evidence="12" id="KW-0689">Ribosomal protein</keyword>
<dbReference type="Pfam" id="PF01138">
    <property type="entry name" value="RNase_PH"/>
    <property type="match status" value="1"/>
</dbReference>
<evidence type="ECO:0000313" key="13">
    <source>
        <dbReference type="Proteomes" id="UP000250140"/>
    </source>
</evidence>
<feature type="domain" description="Exoribonuclease phosphorolytic" evidence="11">
    <location>
        <begin position="105"/>
        <end position="288"/>
    </location>
</feature>
<feature type="compositionally biased region" description="Acidic residues" evidence="10">
    <location>
        <begin position="162"/>
        <end position="173"/>
    </location>
</feature>
<dbReference type="GO" id="GO:0000177">
    <property type="term" value="C:cytoplasmic exosome (RNase complex)"/>
    <property type="evidence" value="ECO:0007669"/>
    <property type="project" value="TreeGrafter"/>
</dbReference>
<dbReference type="EMBL" id="KV749037">
    <property type="protein sequence ID" value="OCL11477.1"/>
    <property type="molecule type" value="Genomic_DNA"/>
</dbReference>
<dbReference type="PANTHER" id="PTHR11097">
    <property type="entry name" value="EXOSOME COMPLEX EXONUCLEASE RIBOSOMAL RNA PROCESSING PROTEIN"/>
    <property type="match status" value="1"/>
</dbReference>
<protein>
    <recommendedName>
        <fullName evidence="9">Ribosomal RNA-processing protein 43</fullName>
    </recommendedName>
</protein>
<evidence type="ECO:0000259" key="11">
    <source>
        <dbReference type="Pfam" id="PF01138"/>
    </source>
</evidence>
<accession>A0A8E2JW85</accession>